<sequence length="306" mass="33230">MAPTWKLCDKVVMEQLQVEPAALATQVTKQGEDTSSALTAVRDSLKALSATNVTVCENIKGLNKWALAIDDSIRDLLKSVEEVGTCVAILETERGDDDPPRPDGHGSTSKTQGTLTHAEHGKAHTLVKGNAALWLQNVEAEEDVETWEELCVAVHAKIGDEEISPSSFTKPASSGKLADIFGSMSFGSSADSNISSDSESVDRFNFIDRSTSIREVFPDLYDGVTDPKEEDEIPIYHQVCAIGDSSRQEDDTSEAFDDLGNPYIDPADLTRGLGTKYIGTDPRQKLQLPQAAWDRASRAMDGTEPR</sequence>
<feature type="compositionally biased region" description="Basic and acidic residues" evidence="1">
    <location>
        <begin position="295"/>
        <end position="306"/>
    </location>
</feature>
<feature type="region of interest" description="Disordered" evidence="1">
    <location>
        <begin position="271"/>
        <end position="306"/>
    </location>
</feature>
<evidence type="ECO:0000313" key="2">
    <source>
        <dbReference type="EMBL" id="KAK1646535.1"/>
    </source>
</evidence>
<organism evidence="2 3">
    <name type="scientific">Lolium multiflorum</name>
    <name type="common">Italian ryegrass</name>
    <name type="synonym">Lolium perenne subsp. multiflorum</name>
    <dbReference type="NCBI Taxonomy" id="4521"/>
    <lineage>
        <taxon>Eukaryota</taxon>
        <taxon>Viridiplantae</taxon>
        <taxon>Streptophyta</taxon>
        <taxon>Embryophyta</taxon>
        <taxon>Tracheophyta</taxon>
        <taxon>Spermatophyta</taxon>
        <taxon>Magnoliopsida</taxon>
        <taxon>Liliopsida</taxon>
        <taxon>Poales</taxon>
        <taxon>Poaceae</taxon>
        <taxon>BOP clade</taxon>
        <taxon>Pooideae</taxon>
        <taxon>Poodae</taxon>
        <taxon>Poeae</taxon>
        <taxon>Poeae Chloroplast Group 2 (Poeae type)</taxon>
        <taxon>Loliodinae</taxon>
        <taxon>Loliinae</taxon>
        <taxon>Lolium</taxon>
    </lineage>
</organism>
<proteinExistence type="predicted"/>
<dbReference type="Proteomes" id="UP001231189">
    <property type="component" value="Unassembled WGS sequence"/>
</dbReference>
<evidence type="ECO:0000313" key="3">
    <source>
        <dbReference type="Proteomes" id="UP001231189"/>
    </source>
</evidence>
<gene>
    <name evidence="2" type="ORF">QYE76_064340</name>
</gene>
<comment type="caution">
    <text evidence="2">The sequence shown here is derived from an EMBL/GenBank/DDBJ whole genome shotgun (WGS) entry which is preliminary data.</text>
</comment>
<evidence type="ECO:0000256" key="1">
    <source>
        <dbReference type="SAM" id="MobiDB-lite"/>
    </source>
</evidence>
<protein>
    <submittedName>
        <fullName evidence="2">Uncharacterized protein</fullName>
    </submittedName>
</protein>
<keyword evidence="3" id="KW-1185">Reference proteome</keyword>
<feature type="region of interest" description="Disordered" evidence="1">
    <location>
        <begin position="90"/>
        <end position="114"/>
    </location>
</feature>
<reference evidence="2" key="1">
    <citation type="submission" date="2023-07" db="EMBL/GenBank/DDBJ databases">
        <title>A chromosome-level genome assembly of Lolium multiflorum.</title>
        <authorList>
            <person name="Chen Y."/>
            <person name="Copetti D."/>
            <person name="Kolliker R."/>
            <person name="Studer B."/>
        </authorList>
    </citation>
    <scope>NUCLEOTIDE SEQUENCE</scope>
    <source>
        <strain evidence="2">02402/16</strain>
        <tissue evidence="2">Leaf</tissue>
    </source>
</reference>
<accession>A0AAD8W913</accession>
<dbReference type="AlphaFoldDB" id="A0AAD8W913"/>
<feature type="compositionally biased region" description="Basic and acidic residues" evidence="1">
    <location>
        <begin position="91"/>
        <end position="104"/>
    </location>
</feature>
<name>A0AAD8W913_LOLMU</name>
<feature type="region of interest" description="Disordered" evidence="1">
    <location>
        <begin position="245"/>
        <end position="264"/>
    </location>
</feature>
<dbReference type="EMBL" id="JAUUTY010000004">
    <property type="protein sequence ID" value="KAK1646535.1"/>
    <property type="molecule type" value="Genomic_DNA"/>
</dbReference>